<dbReference type="Proteomes" id="UP000229641">
    <property type="component" value="Unassembled WGS sequence"/>
</dbReference>
<comment type="catalytic activity">
    <reaction evidence="14 15">
        <text>2-formamido-N(1)-(5-O-phospho-beta-D-ribosyl)acetamidine + ATP = 5-amino-1-(5-phospho-beta-D-ribosyl)imidazole + ADP + phosphate + H(+)</text>
        <dbReference type="Rhea" id="RHEA:23032"/>
        <dbReference type="ChEBI" id="CHEBI:15378"/>
        <dbReference type="ChEBI" id="CHEBI:30616"/>
        <dbReference type="ChEBI" id="CHEBI:43474"/>
        <dbReference type="ChEBI" id="CHEBI:137981"/>
        <dbReference type="ChEBI" id="CHEBI:147287"/>
        <dbReference type="ChEBI" id="CHEBI:456216"/>
        <dbReference type="EC" id="6.3.3.1"/>
    </reaction>
</comment>
<dbReference type="InterPro" id="IPR004733">
    <property type="entry name" value="PurM_cligase"/>
</dbReference>
<dbReference type="GO" id="GO:0005524">
    <property type="term" value="F:ATP binding"/>
    <property type="evidence" value="ECO:0007669"/>
    <property type="project" value="UniProtKB-KW"/>
</dbReference>
<feature type="domain" description="PurM-like N-terminal" evidence="16">
    <location>
        <begin position="57"/>
        <end position="162"/>
    </location>
</feature>
<evidence type="ECO:0000256" key="1">
    <source>
        <dbReference type="ARBA" id="ARBA00004496"/>
    </source>
</evidence>
<dbReference type="GO" id="GO:0004641">
    <property type="term" value="F:phosphoribosylformylglycinamidine cyclo-ligase activity"/>
    <property type="evidence" value="ECO:0007669"/>
    <property type="project" value="UniProtKB-UniRule"/>
</dbReference>
<evidence type="ECO:0000256" key="4">
    <source>
        <dbReference type="ARBA" id="ARBA00013047"/>
    </source>
</evidence>
<protein>
    <recommendedName>
        <fullName evidence="5 15">Phosphoribosylformylglycinamidine cyclo-ligase</fullName>
        <ecNumber evidence="4 15">6.3.3.1</ecNumber>
    </recommendedName>
    <alternativeName>
        <fullName evidence="12 15">AIR synthase</fullName>
    </alternativeName>
    <alternativeName>
        <fullName evidence="13 15">AIRS</fullName>
    </alternativeName>
    <alternativeName>
        <fullName evidence="11 15">Phosphoribosyl-aminoimidazole synthetase</fullName>
    </alternativeName>
</protein>
<dbReference type="NCBIfam" id="TIGR00878">
    <property type="entry name" value="purM"/>
    <property type="match status" value="1"/>
</dbReference>
<dbReference type="SUPFAM" id="SSF55326">
    <property type="entry name" value="PurM N-terminal domain-like"/>
    <property type="match status" value="1"/>
</dbReference>
<dbReference type="InterPro" id="IPR010918">
    <property type="entry name" value="PurM-like_C_dom"/>
</dbReference>
<evidence type="ECO:0000256" key="6">
    <source>
        <dbReference type="ARBA" id="ARBA00022490"/>
    </source>
</evidence>
<evidence type="ECO:0000256" key="7">
    <source>
        <dbReference type="ARBA" id="ARBA00022598"/>
    </source>
</evidence>
<dbReference type="InterPro" id="IPR036921">
    <property type="entry name" value="PurM-like_N_sf"/>
</dbReference>
<evidence type="ECO:0000256" key="11">
    <source>
        <dbReference type="ARBA" id="ARBA00031908"/>
    </source>
</evidence>
<reference evidence="18 19" key="1">
    <citation type="submission" date="2017-09" db="EMBL/GenBank/DDBJ databases">
        <title>Depth-based differentiation of microbial function through sediment-hosted aquifers and enrichment of novel symbionts in the deep terrestrial subsurface.</title>
        <authorList>
            <person name="Probst A.J."/>
            <person name="Ladd B."/>
            <person name="Jarett J.K."/>
            <person name="Geller-Mcgrath D.E."/>
            <person name="Sieber C.M."/>
            <person name="Emerson J.B."/>
            <person name="Anantharaman K."/>
            <person name="Thomas B.C."/>
            <person name="Malmstrom R."/>
            <person name="Stieglmeier M."/>
            <person name="Klingl A."/>
            <person name="Woyke T."/>
            <person name="Ryan C.M."/>
            <person name="Banfield J.F."/>
        </authorList>
    </citation>
    <scope>NUCLEOTIDE SEQUENCE [LARGE SCALE GENOMIC DNA]</scope>
    <source>
        <strain evidence="18">CG11_big_fil_rev_8_21_14_0_20_42_13</strain>
    </source>
</reference>
<evidence type="ECO:0000256" key="13">
    <source>
        <dbReference type="ARBA" id="ARBA00033093"/>
    </source>
</evidence>
<evidence type="ECO:0000256" key="9">
    <source>
        <dbReference type="ARBA" id="ARBA00022755"/>
    </source>
</evidence>
<organism evidence="18 19">
    <name type="scientific">Candidatus Ghiorseimicrobium undicola</name>
    <dbReference type="NCBI Taxonomy" id="1974746"/>
    <lineage>
        <taxon>Bacteria</taxon>
        <taxon>Pseudomonadati</taxon>
        <taxon>Candidatus Omnitrophota</taxon>
        <taxon>Candidatus Ghiorseimicrobium</taxon>
    </lineage>
</organism>
<dbReference type="EC" id="6.3.3.1" evidence="4 15"/>
<accession>A0A2H0LZC1</accession>
<dbReference type="GO" id="GO:0004637">
    <property type="term" value="F:phosphoribosylamine-glycine ligase activity"/>
    <property type="evidence" value="ECO:0007669"/>
    <property type="project" value="TreeGrafter"/>
</dbReference>
<dbReference type="UniPathway" id="UPA00074">
    <property type="reaction ID" value="UER00129"/>
</dbReference>
<evidence type="ECO:0000256" key="2">
    <source>
        <dbReference type="ARBA" id="ARBA00004686"/>
    </source>
</evidence>
<proteinExistence type="inferred from homology"/>
<evidence type="ECO:0000256" key="5">
    <source>
        <dbReference type="ARBA" id="ARBA00020367"/>
    </source>
</evidence>
<dbReference type="FunFam" id="3.90.650.10:FF:000011">
    <property type="entry name" value="Phosphoribosylformylglycinamidine cyclo-ligase"/>
    <property type="match status" value="1"/>
</dbReference>
<dbReference type="AlphaFoldDB" id="A0A2H0LZC1"/>
<comment type="pathway">
    <text evidence="2 15">Purine metabolism; IMP biosynthesis via de novo pathway; 5-amino-1-(5-phospho-D-ribosyl)imidazole from N(2)-formyl-N(1)-(5-phospho-D-ribosyl)glycinamide: step 2/2.</text>
</comment>
<evidence type="ECO:0000256" key="8">
    <source>
        <dbReference type="ARBA" id="ARBA00022741"/>
    </source>
</evidence>
<keyword evidence="6 15" id="KW-0963">Cytoplasm</keyword>
<keyword evidence="10 15" id="KW-0067">ATP-binding</keyword>
<evidence type="ECO:0000256" key="15">
    <source>
        <dbReference type="HAMAP-Rule" id="MF_00741"/>
    </source>
</evidence>
<comment type="subcellular location">
    <subcellularLocation>
        <location evidence="1 15">Cytoplasm</location>
    </subcellularLocation>
</comment>
<feature type="domain" description="PurM-like C-terminal" evidence="17">
    <location>
        <begin position="177"/>
        <end position="333"/>
    </location>
</feature>
<dbReference type="InterPro" id="IPR036676">
    <property type="entry name" value="PurM-like_C_sf"/>
</dbReference>
<gene>
    <name evidence="15" type="primary">purM</name>
    <name evidence="18" type="ORF">COV72_01035</name>
</gene>
<evidence type="ECO:0000313" key="18">
    <source>
        <dbReference type="EMBL" id="PIQ89779.1"/>
    </source>
</evidence>
<dbReference type="FunFam" id="3.30.1330.10:FF:000001">
    <property type="entry name" value="Phosphoribosylformylglycinamidine cyclo-ligase"/>
    <property type="match status" value="1"/>
</dbReference>
<evidence type="ECO:0000256" key="10">
    <source>
        <dbReference type="ARBA" id="ARBA00022840"/>
    </source>
</evidence>
<dbReference type="Pfam" id="PF00586">
    <property type="entry name" value="AIRS"/>
    <property type="match status" value="1"/>
</dbReference>
<comment type="caution">
    <text evidence="18">The sequence shown here is derived from an EMBL/GenBank/DDBJ whole genome shotgun (WGS) entry which is preliminary data.</text>
</comment>
<dbReference type="CDD" id="cd02196">
    <property type="entry name" value="PurM"/>
    <property type="match status" value="1"/>
</dbReference>
<evidence type="ECO:0000256" key="14">
    <source>
        <dbReference type="ARBA" id="ARBA00049057"/>
    </source>
</evidence>
<dbReference type="GO" id="GO:0006189">
    <property type="term" value="P:'de novo' IMP biosynthetic process"/>
    <property type="evidence" value="ECO:0007669"/>
    <property type="project" value="UniProtKB-UniRule"/>
</dbReference>
<dbReference type="HAMAP" id="MF_00741">
    <property type="entry name" value="AIRS"/>
    <property type="match status" value="1"/>
</dbReference>
<dbReference type="Pfam" id="PF02769">
    <property type="entry name" value="AIRS_C"/>
    <property type="match status" value="1"/>
</dbReference>
<keyword evidence="9 15" id="KW-0658">Purine biosynthesis</keyword>
<dbReference type="Gene3D" id="3.30.1330.10">
    <property type="entry name" value="PurM-like, N-terminal domain"/>
    <property type="match status" value="1"/>
</dbReference>
<dbReference type="PANTHER" id="PTHR10520">
    <property type="entry name" value="TRIFUNCTIONAL PURINE BIOSYNTHETIC PROTEIN ADENOSINE-3-RELATED"/>
    <property type="match status" value="1"/>
</dbReference>
<evidence type="ECO:0000256" key="12">
    <source>
        <dbReference type="ARBA" id="ARBA00032931"/>
    </source>
</evidence>
<dbReference type="GO" id="GO:0046084">
    <property type="term" value="P:adenine biosynthetic process"/>
    <property type="evidence" value="ECO:0007669"/>
    <property type="project" value="TreeGrafter"/>
</dbReference>
<dbReference type="Gene3D" id="3.90.650.10">
    <property type="entry name" value="PurM-like C-terminal domain"/>
    <property type="match status" value="1"/>
</dbReference>
<dbReference type="SUPFAM" id="SSF56042">
    <property type="entry name" value="PurM C-terminal domain-like"/>
    <property type="match status" value="1"/>
</dbReference>
<name>A0A2H0LZC1_9BACT</name>
<dbReference type="EMBL" id="PCWA01000015">
    <property type="protein sequence ID" value="PIQ89779.1"/>
    <property type="molecule type" value="Genomic_DNA"/>
</dbReference>
<evidence type="ECO:0000256" key="3">
    <source>
        <dbReference type="ARBA" id="ARBA00010280"/>
    </source>
</evidence>
<evidence type="ECO:0000259" key="17">
    <source>
        <dbReference type="Pfam" id="PF02769"/>
    </source>
</evidence>
<keyword evidence="8 15" id="KW-0547">Nucleotide-binding</keyword>
<sequence length="340" mass="37004">MKQLTYKKSGVDVKAANIFVQNIKKIVKSTQGRNVLANIGGFGGLFQFEAGKYKNPVLVSSTDGVGTKLKLAILANKHDTVGIDLVGMNVNDILCCGASPLLFLDYIACGKLNNSVLTDVVSGIAKGCRMSGCSLVGGETAEMPGMYKADDYDLAGFCLGVVERDKIIDGSNIRLKDTLIGIESNGLHSNGFSLVRKVFASGELKKYSAELLKPTRIYVKSILELLRVTSYELRVPVIKGIAHITGGAFFDKIIRVVPKKFGIKVYYDTWPVPDIFKLIQKKGKIASNEMLKTFNMGIGLVLVVDHKYTTLTIRRLFDLGLKSWAIGEIAANSGKVEIIN</sequence>
<evidence type="ECO:0000313" key="19">
    <source>
        <dbReference type="Proteomes" id="UP000229641"/>
    </source>
</evidence>
<comment type="similarity">
    <text evidence="3 15">Belongs to the AIR synthase family.</text>
</comment>
<dbReference type="InterPro" id="IPR016188">
    <property type="entry name" value="PurM-like_N"/>
</dbReference>
<dbReference type="PANTHER" id="PTHR10520:SF12">
    <property type="entry name" value="TRIFUNCTIONAL PURINE BIOSYNTHETIC PROTEIN ADENOSINE-3"/>
    <property type="match status" value="1"/>
</dbReference>
<keyword evidence="7 15" id="KW-0436">Ligase</keyword>
<evidence type="ECO:0000259" key="16">
    <source>
        <dbReference type="Pfam" id="PF00586"/>
    </source>
</evidence>
<dbReference type="GO" id="GO:0005829">
    <property type="term" value="C:cytosol"/>
    <property type="evidence" value="ECO:0007669"/>
    <property type="project" value="TreeGrafter"/>
</dbReference>